<keyword evidence="7" id="KW-0418">Kinase</keyword>
<dbReference type="InterPro" id="IPR036890">
    <property type="entry name" value="HATPase_C_sf"/>
</dbReference>
<feature type="domain" description="Histidine kinase" evidence="6">
    <location>
        <begin position="227"/>
        <end position="446"/>
    </location>
</feature>
<dbReference type="GO" id="GO:0000155">
    <property type="term" value="F:phosphorelay sensor kinase activity"/>
    <property type="evidence" value="ECO:0007669"/>
    <property type="project" value="InterPro"/>
</dbReference>
<evidence type="ECO:0000256" key="4">
    <source>
        <dbReference type="SAM" id="MobiDB-lite"/>
    </source>
</evidence>
<evidence type="ECO:0000313" key="8">
    <source>
        <dbReference type="Proteomes" id="UP000319771"/>
    </source>
</evidence>
<sequence length="446" mass="48918">MPPAHDPTGRARAPGDVPAPRPPARISGPQLLQAYLFLVSSLLVAGVFLFTYQMVNGLSREVATSSRVLARFCAQASFPAATDPALHAIIRELVDNVDFPIVITDNGGIPRAWRAVGIDPASVDSASIDSLTLGLPIAPVMRARLERVRARAFEMDRRNPPIPMRQPGTDLTLGAVHYGEPDALERLRWMPFIAGGGLVLLISLGFWGLTGIRQAEKRSIWVGMARETAHQLGTPLSALLGWIELLRSHGEAQGEEVRLPRADFAETLDEMKRDVERLTRVAQRFSHVGSAPQLQLRDVTPIVRDAVQYLRRRLGRAESEVLIRERYQVVPPILLNAELIAWALENLVNNAVSALDKKPGVLEIGVEPRADGEGVEVTVTDNGRGMTAAEQRRAFEPGYTTKRRGWGLGLALARRVVQDYHGGRLVVRHSAPGQGTTMVIRLPKPK</sequence>
<dbReference type="SMART" id="SM00387">
    <property type="entry name" value="HATPase_c"/>
    <property type="match status" value="1"/>
</dbReference>
<evidence type="ECO:0000256" key="3">
    <source>
        <dbReference type="ARBA" id="ARBA00022553"/>
    </source>
</evidence>
<name>A0A538U9R1_UNCEI</name>
<feature type="region of interest" description="Disordered" evidence="4">
    <location>
        <begin position="1"/>
        <end position="23"/>
    </location>
</feature>
<keyword evidence="5" id="KW-0812">Transmembrane</keyword>
<proteinExistence type="predicted"/>
<dbReference type="PANTHER" id="PTHR43065:SF42">
    <property type="entry name" value="TWO-COMPONENT SENSOR PPRA"/>
    <property type="match status" value="1"/>
</dbReference>
<dbReference type="PROSITE" id="PS50109">
    <property type="entry name" value="HIS_KIN"/>
    <property type="match status" value="1"/>
</dbReference>
<keyword evidence="3" id="KW-0597">Phosphoprotein</keyword>
<gene>
    <name evidence="7" type="ORF">E6K81_07360</name>
</gene>
<evidence type="ECO:0000256" key="2">
    <source>
        <dbReference type="ARBA" id="ARBA00012438"/>
    </source>
</evidence>
<keyword evidence="5" id="KW-1133">Transmembrane helix</keyword>
<comment type="caution">
    <text evidence="7">The sequence shown here is derived from an EMBL/GenBank/DDBJ whole genome shotgun (WGS) entry which is preliminary data.</text>
</comment>
<feature type="transmembrane region" description="Helical" evidence="5">
    <location>
        <begin position="189"/>
        <end position="209"/>
    </location>
</feature>
<dbReference type="PANTHER" id="PTHR43065">
    <property type="entry name" value="SENSOR HISTIDINE KINASE"/>
    <property type="match status" value="1"/>
</dbReference>
<dbReference type="EMBL" id="VBPB01000107">
    <property type="protein sequence ID" value="TMQ72459.1"/>
    <property type="molecule type" value="Genomic_DNA"/>
</dbReference>
<dbReference type="PRINTS" id="PR00344">
    <property type="entry name" value="BCTRLSENSOR"/>
</dbReference>
<keyword evidence="7" id="KW-0808">Transferase</keyword>
<dbReference type="Pfam" id="PF02518">
    <property type="entry name" value="HATPase_c"/>
    <property type="match status" value="1"/>
</dbReference>
<dbReference type="AlphaFoldDB" id="A0A538U9R1"/>
<dbReference type="Gene3D" id="1.10.287.130">
    <property type="match status" value="1"/>
</dbReference>
<dbReference type="CDD" id="cd00082">
    <property type="entry name" value="HisKA"/>
    <property type="match status" value="1"/>
</dbReference>
<dbReference type="InterPro" id="IPR005467">
    <property type="entry name" value="His_kinase_dom"/>
</dbReference>
<evidence type="ECO:0000259" key="6">
    <source>
        <dbReference type="PROSITE" id="PS50109"/>
    </source>
</evidence>
<dbReference type="InterPro" id="IPR003661">
    <property type="entry name" value="HisK_dim/P_dom"/>
</dbReference>
<dbReference type="Gene3D" id="3.30.565.10">
    <property type="entry name" value="Histidine kinase-like ATPase, C-terminal domain"/>
    <property type="match status" value="1"/>
</dbReference>
<reference evidence="7 8" key="1">
    <citation type="journal article" date="2019" name="Nat. Microbiol.">
        <title>Mediterranean grassland soil C-N compound turnover is dependent on rainfall and depth, and is mediated by genomically divergent microorganisms.</title>
        <authorList>
            <person name="Diamond S."/>
            <person name="Andeer P.F."/>
            <person name="Li Z."/>
            <person name="Crits-Christoph A."/>
            <person name="Burstein D."/>
            <person name="Anantharaman K."/>
            <person name="Lane K.R."/>
            <person name="Thomas B.C."/>
            <person name="Pan C."/>
            <person name="Northen T.R."/>
            <person name="Banfield J.F."/>
        </authorList>
    </citation>
    <scope>NUCLEOTIDE SEQUENCE [LARGE SCALE GENOMIC DNA]</scope>
    <source>
        <strain evidence="7">WS_11</strain>
    </source>
</reference>
<dbReference type="InterPro" id="IPR003594">
    <property type="entry name" value="HATPase_dom"/>
</dbReference>
<evidence type="ECO:0000313" key="7">
    <source>
        <dbReference type="EMBL" id="TMQ72459.1"/>
    </source>
</evidence>
<comment type="catalytic activity">
    <reaction evidence="1">
        <text>ATP + protein L-histidine = ADP + protein N-phospho-L-histidine.</text>
        <dbReference type="EC" id="2.7.13.3"/>
    </reaction>
</comment>
<dbReference type="SUPFAM" id="SSF55874">
    <property type="entry name" value="ATPase domain of HSP90 chaperone/DNA topoisomerase II/histidine kinase"/>
    <property type="match status" value="1"/>
</dbReference>
<dbReference type="EC" id="2.7.13.3" evidence="2"/>
<dbReference type="InterPro" id="IPR004358">
    <property type="entry name" value="Sig_transdc_His_kin-like_C"/>
</dbReference>
<evidence type="ECO:0000256" key="5">
    <source>
        <dbReference type="SAM" id="Phobius"/>
    </source>
</evidence>
<evidence type="ECO:0000256" key="1">
    <source>
        <dbReference type="ARBA" id="ARBA00000085"/>
    </source>
</evidence>
<organism evidence="7 8">
    <name type="scientific">Eiseniibacteriota bacterium</name>
    <dbReference type="NCBI Taxonomy" id="2212470"/>
    <lineage>
        <taxon>Bacteria</taxon>
        <taxon>Candidatus Eiseniibacteriota</taxon>
    </lineage>
</organism>
<dbReference type="Proteomes" id="UP000319771">
    <property type="component" value="Unassembled WGS sequence"/>
</dbReference>
<protein>
    <recommendedName>
        <fullName evidence="2">histidine kinase</fullName>
        <ecNumber evidence="2">2.7.13.3</ecNumber>
    </recommendedName>
</protein>
<feature type="transmembrane region" description="Helical" evidence="5">
    <location>
        <begin position="32"/>
        <end position="52"/>
    </location>
</feature>
<accession>A0A538U9R1</accession>
<keyword evidence="5" id="KW-0472">Membrane</keyword>